<feature type="compositionally biased region" description="Basic and acidic residues" evidence="8">
    <location>
        <begin position="593"/>
        <end position="613"/>
    </location>
</feature>
<feature type="compositionally biased region" description="Basic and acidic residues" evidence="8">
    <location>
        <begin position="232"/>
        <end position="246"/>
    </location>
</feature>
<dbReference type="InterPro" id="IPR016024">
    <property type="entry name" value="ARM-type_fold"/>
</dbReference>
<feature type="compositionally biased region" description="Low complexity" evidence="8">
    <location>
        <begin position="540"/>
        <end position="550"/>
    </location>
</feature>
<evidence type="ECO:0000256" key="3">
    <source>
        <dbReference type="ARBA" id="ARBA00022490"/>
    </source>
</evidence>
<dbReference type="PANTHER" id="PTHR23253:SF9">
    <property type="entry name" value="EUKARYOTIC TRANSLATION INITIATION FACTOR 4 GAMMA 2"/>
    <property type="match status" value="1"/>
</dbReference>
<feature type="compositionally biased region" description="Polar residues" evidence="8">
    <location>
        <begin position="926"/>
        <end position="935"/>
    </location>
</feature>
<dbReference type="InterPro" id="IPR036211">
    <property type="entry name" value="eIF4G_eIF4E-bd_sf"/>
</dbReference>
<evidence type="ECO:0000256" key="8">
    <source>
        <dbReference type="SAM" id="MobiDB-lite"/>
    </source>
</evidence>
<feature type="compositionally biased region" description="Polar residues" evidence="8">
    <location>
        <begin position="490"/>
        <end position="500"/>
    </location>
</feature>
<dbReference type="SUPFAM" id="SSF101489">
    <property type="entry name" value="Eukaryotic initiation factor 4f subunit eIF4g, eIF4e-binding domain"/>
    <property type="match status" value="1"/>
</dbReference>
<feature type="region of interest" description="Disordered" evidence="8">
    <location>
        <begin position="451"/>
        <end position="742"/>
    </location>
</feature>
<comment type="similarity">
    <text evidence="2">Belongs to the eukaryotic initiation factor 4G family.</text>
</comment>
<dbReference type="SUPFAM" id="SSF48371">
    <property type="entry name" value="ARM repeat"/>
    <property type="match status" value="1"/>
</dbReference>
<feature type="compositionally biased region" description="Polar residues" evidence="8">
    <location>
        <begin position="189"/>
        <end position="200"/>
    </location>
</feature>
<feature type="compositionally biased region" description="Low complexity" evidence="8">
    <location>
        <begin position="362"/>
        <end position="375"/>
    </location>
</feature>
<dbReference type="FunFam" id="1.25.40.180:FF:000020">
    <property type="entry name" value="Eukaryotic translation initiation factor subunit"/>
    <property type="match status" value="1"/>
</dbReference>
<feature type="region of interest" description="Disordered" evidence="8">
    <location>
        <begin position="136"/>
        <end position="411"/>
    </location>
</feature>
<feature type="compositionally biased region" description="Polar residues" evidence="8">
    <location>
        <begin position="87"/>
        <end position="101"/>
    </location>
</feature>
<protein>
    <recommendedName>
        <fullName evidence="9">MIF4G domain-containing protein</fullName>
    </recommendedName>
</protein>
<feature type="compositionally biased region" description="Basic and acidic residues" evidence="8">
    <location>
        <begin position="707"/>
        <end position="742"/>
    </location>
</feature>
<evidence type="ECO:0000256" key="6">
    <source>
        <dbReference type="ARBA" id="ARBA00022884"/>
    </source>
</evidence>
<dbReference type="GO" id="GO:0016281">
    <property type="term" value="C:eukaryotic translation initiation factor 4F complex"/>
    <property type="evidence" value="ECO:0007669"/>
    <property type="project" value="TreeGrafter"/>
</dbReference>
<name>A0A1D2JCB4_PARBR</name>
<feature type="compositionally biased region" description="Polar residues" evidence="8">
    <location>
        <begin position="62"/>
        <end position="78"/>
    </location>
</feature>
<dbReference type="EMBL" id="LZYO01000200">
    <property type="protein sequence ID" value="ODH26114.1"/>
    <property type="molecule type" value="Genomic_DNA"/>
</dbReference>
<comment type="subcellular location">
    <subcellularLocation>
        <location evidence="1">Cytoplasm</location>
    </subcellularLocation>
</comment>
<evidence type="ECO:0000313" key="10">
    <source>
        <dbReference type="EMBL" id="ODH26114.1"/>
    </source>
</evidence>
<organism evidence="10 11">
    <name type="scientific">Paracoccidioides brasiliensis</name>
    <dbReference type="NCBI Taxonomy" id="121759"/>
    <lineage>
        <taxon>Eukaryota</taxon>
        <taxon>Fungi</taxon>
        <taxon>Dikarya</taxon>
        <taxon>Ascomycota</taxon>
        <taxon>Pezizomycotina</taxon>
        <taxon>Eurotiomycetes</taxon>
        <taxon>Eurotiomycetidae</taxon>
        <taxon>Onygenales</taxon>
        <taxon>Ajellomycetaceae</taxon>
        <taxon>Paracoccidioides</taxon>
    </lineage>
</organism>
<feature type="compositionally biased region" description="Basic and acidic residues" evidence="8">
    <location>
        <begin position="1043"/>
        <end position="1057"/>
    </location>
</feature>
<comment type="caution">
    <text evidence="10">The sequence shown here is derived from an EMBL/GenBank/DDBJ whole genome shotgun (WGS) entry which is preliminary data.</text>
</comment>
<keyword evidence="5" id="KW-0597">Phosphoprotein</keyword>
<feature type="compositionally biased region" description="Low complexity" evidence="8">
    <location>
        <begin position="1011"/>
        <end position="1031"/>
    </location>
</feature>
<feature type="compositionally biased region" description="Gly residues" evidence="8">
    <location>
        <begin position="254"/>
        <end position="266"/>
    </location>
</feature>
<feature type="compositionally biased region" description="Basic and acidic residues" evidence="8">
    <location>
        <begin position="1524"/>
        <end position="1535"/>
    </location>
</feature>
<proteinExistence type="inferred from homology"/>
<evidence type="ECO:0000256" key="4">
    <source>
        <dbReference type="ARBA" id="ARBA00022540"/>
    </source>
</evidence>
<feature type="compositionally biased region" description="Polar residues" evidence="8">
    <location>
        <begin position="280"/>
        <end position="290"/>
    </location>
</feature>
<gene>
    <name evidence="10" type="ORF">ACO22_04815</name>
</gene>
<dbReference type="VEuPathDB" id="FungiDB:PABG_02059"/>
<evidence type="ECO:0000256" key="5">
    <source>
        <dbReference type="ARBA" id="ARBA00022553"/>
    </source>
</evidence>
<feature type="region of interest" description="Disordered" evidence="8">
    <location>
        <begin position="1073"/>
        <end position="1099"/>
    </location>
</feature>
<feature type="compositionally biased region" description="Polar residues" evidence="8">
    <location>
        <begin position="136"/>
        <end position="166"/>
    </location>
</feature>
<feature type="compositionally biased region" description="Polar residues" evidence="8">
    <location>
        <begin position="1073"/>
        <end position="1088"/>
    </location>
</feature>
<dbReference type="GO" id="GO:0010494">
    <property type="term" value="C:cytoplasmic stress granule"/>
    <property type="evidence" value="ECO:0007669"/>
    <property type="project" value="UniProtKB-ARBA"/>
</dbReference>
<evidence type="ECO:0000256" key="1">
    <source>
        <dbReference type="ARBA" id="ARBA00004496"/>
    </source>
</evidence>
<feature type="compositionally biased region" description="Polar residues" evidence="8">
    <location>
        <begin position="1424"/>
        <end position="1435"/>
    </location>
</feature>
<dbReference type="InterPro" id="IPR022745">
    <property type="entry name" value="eIF4G1_eIF4E-bd"/>
</dbReference>
<dbReference type="VEuPathDB" id="FungiDB:PADG_00457"/>
<keyword evidence="4" id="KW-0396">Initiation factor</keyword>
<feature type="domain" description="MIF4G" evidence="9">
    <location>
        <begin position="1104"/>
        <end position="1343"/>
    </location>
</feature>
<dbReference type="Pfam" id="PF02854">
    <property type="entry name" value="MIF4G"/>
    <property type="match status" value="1"/>
</dbReference>
<feature type="compositionally biased region" description="Basic and acidic residues" evidence="8">
    <location>
        <begin position="914"/>
        <end position="925"/>
    </location>
</feature>
<feature type="compositionally biased region" description="Basic and acidic residues" evidence="8">
    <location>
        <begin position="1475"/>
        <end position="1484"/>
    </location>
</feature>
<feature type="compositionally biased region" description="Basic and acidic residues" evidence="8">
    <location>
        <begin position="622"/>
        <end position="691"/>
    </location>
</feature>
<dbReference type="GO" id="GO:0003729">
    <property type="term" value="F:mRNA binding"/>
    <property type="evidence" value="ECO:0007669"/>
    <property type="project" value="TreeGrafter"/>
</dbReference>
<dbReference type="Proteomes" id="UP000242814">
    <property type="component" value="Unassembled WGS sequence"/>
</dbReference>
<dbReference type="Gene3D" id="1.25.40.180">
    <property type="match status" value="1"/>
</dbReference>
<feature type="region of interest" description="Disordered" evidence="8">
    <location>
        <begin position="765"/>
        <end position="860"/>
    </location>
</feature>
<feature type="region of interest" description="Disordered" evidence="8">
    <location>
        <begin position="1"/>
        <end position="105"/>
    </location>
</feature>
<feature type="compositionally biased region" description="Polar residues" evidence="8">
    <location>
        <begin position="1"/>
        <end position="36"/>
    </location>
</feature>
<dbReference type="FunFam" id="1.20.970.30:FF:000001">
    <property type="entry name" value="Eukaryotic translation initiation factor subunit eIF-4F, putative"/>
    <property type="match status" value="1"/>
</dbReference>
<evidence type="ECO:0000313" key="11">
    <source>
        <dbReference type="Proteomes" id="UP000242814"/>
    </source>
</evidence>
<dbReference type="Pfam" id="PF12152">
    <property type="entry name" value="eIF_4G1"/>
    <property type="match status" value="1"/>
</dbReference>
<accession>A0A1D2JCB4</accession>
<keyword evidence="7" id="KW-0648">Protein biosynthesis</keyword>
<keyword evidence="3" id="KW-0963">Cytoplasm</keyword>
<feature type="compositionally biased region" description="Polar residues" evidence="8">
    <location>
        <begin position="525"/>
        <end position="535"/>
    </location>
</feature>
<reference evidence="10 11" key="1">
    <citation type="submission" date="2016-06" db="EMBL/GenBank/DDBJ databases">
        <authorList>
            <person name="Kjaerup R.B."/>
            <person name="Dalgaard T.S."/>
            <person name="Juul-Madsen H.R."/>
        </authorList>
    </citation>
    <scope>NUCLEOTIDE SEQUENCE [LARGE SCALE GENOMIC DNA]</scope>
    <source>
        <strain evidence="10 11">Pb300</strain>
    </source>
</reference>
<evidence type="ECO:0000259" key="9">
    <source>
        <dbReference type="SMART" id="SM00543"/>
    </source>
</evidence>
<dbReference type="OMA" id="PRGGPNM"/>
<feature type="compositionally biased region" description="Polar residues" evidence="8">
    <location>
        <begin position="314"/>
        <end position="328"/>
    </location>
</feature>
<feature type="compositionally biased region" description="Basic and acidic residues" evidence="8">
    <location>
        <begin position="765"/>
        <end position="781"/>
    </location>
</feature>
<dbReference type="PANTHER" id="PTHR23253">
    <property type="entry name" value="EUKARYOTIC TRANSLATION INITIATION FACTOR 4 GAMMA"/>
    <property type="match status" value="1"/>
</dbReference>
<feature type="compositionally biased region" description="Polar residues" evidence="8">
    <location>
        <begin position="382"/>
        <end position="411"/>
    </location>
</feature>
<dbReference type="GO" id="GO:0003743">
    <property type="term" value="F:translation initiation factor activity"/>
    <property type="evidence" value="ECO:0007669"/>
    <property type="project" value="UniProtKB-KW"/>
</dbReference>
<evidence type="ECO:0000256" key="7">
    <source>
        <dbReference type="ARBA" id="ARBA00022917"/>
    </source>
</evidence>
<feature type="region of interest" description="Disordered" evidence="8">
    <location>
        <begin position="914"/>
        <end position="959"/>
    </location>
</feature>
<feature type="compositionally biased region" description="Polar residues" evidence="8">
    <location>
        <begin position="337"/>
        <end position="347"/>
    </location>
</feature>
<dbReference type="Gene3D" id="1.20.970.30">
    <property type="entry name" value="eIF4G, eIF4E-binding domain"/>
    <property type="match status" value="1"/>
</dbReference>
<sequence length="1535" mass="165090">MTSISQTPGLKPQGQSNNGANTAVSQAHTPASSEYFPQTVPGEAATSTIAGSAPAQPHQHGKSPSVSLNGKHMQQQATPVVGGLTIVNGNTAPNTSAPNSSLHDRKTSVTINPSLIPNGGPAGALRRANSLRFGSMDSQGAQMNNQTSLPNQPQSTLGVNASVNPRATSPQTSPSPIPQPIASGGRPPSSLQGQGNNLNFGSFGGDPGDMNRSGMRPPPQGPMGPNAQSTHLRRESSHSQHGDMGHHGMPGVPPRGGYGGHGGRGRSYGQPHQPMGYNSPGPTYRSTPNQPRGGPNMGFHGHNQRSFGPFPHSPRQTARSPALSNVNPATPPMSQVPMANTQMQAQHYSGYPPHIGPQQVKQQSSYPPNSSNRRSYAYHKQNGPSFKPSNPPQQHLTPQPQINFTPPITLSPESGQFEQYLTIIKTQGFVAQGYDPNYYYQPPPYNMPQGQYQYMAPPSPRAAMNVPHPPQAPYMQPQYSNQGHAPPQATPLSRSPSQVSGPDRPGSSLGPAQTSVPMAQGPSHGASQSTSSPVPKSQFVVPPTKKTTVVIRDPTSGNVMHYDKQSASPARATPSPVKLGGTPASTPPPRTASRADHERTESKTMTGEEKKQSFQDAIAQKVRAEAEARKREEAEKAEKLRKEKEEAEAKTREESEAKKAAEEAEKSAAQAKEVEQKESAAKETSKAEAPKPAEPAVPAEDEIDWDALERELAEKEAAAEKAYAEKKKKQQEEKARKEKEEQEAYLANLKKAELEAEAAEEARMKKLELGEEDGSRKDRTDLFASLKQKGAQSPTSAAESPVIRTPAESGAATPVSDISMGPPPPKPASGAKRDNKPAALKLETTKTVEPPQPSAAMKSLQTARFLEDPSKITYPPAIVSPNPALNANAPVDRKFKYNKEFLLQFQSVFKEKPSIDWDSRVRETVGDSTDSSSRPGSARTPIVGGGRTSSRPGIQGAFPNPMGKFGQAPGRAQTLPSGGMGRDGFPMAGSVHAPSMANPFGHFARGPSGMPISSLPMSRSSSSTMQQIPSPRTASHRGTRSGSKREKVSKKEEETHNKAMPLTAGLDIKPLVPSQSGWKPRSVGQNLSGPALGGDGHMPPDVVQRKVKANLNKMTPEKFDRISDQILEIVGQSKDESDGRTLRQVIQLTFEKATDEAHWAPMYAKFCKRMLDSMSPEIKDQNIRDKQGNVVTGGSLFRKYLLNRCQEEFERGWKINLPEKPEGATEEAVMLSDEYYAAAAAKRRGLGLVKFIGELYKLGMLTERIMHQCVKKLVDYDGVPEEAEVESLTSLLRTIGYSLDNSEKGHGMMDAYFVRINMMMESPELASRLKFMLMDIVDLRKAGWVSKDGDKGPKTIVEIREAAARAQQEQEMERMRQQANRGGRMPMSRGDSRNFSGGYGNQAPPPDFASSKVGSDDLRRLKTTRNTNQPVSFGPSSMFGARSNSGRRNLGPGGSLVRGSEDSGASSRTGTPPGGKDKKDDKEAASSINAFSALAALNTEDSMATSPPSNPSSPPMVKSQPAVERSKSPAKETAS</sequence>
<dbReference type="InterPro" id="IPR003890">
    <property type="entry name" value="MIF4G-like_typ-3"/>
</dbReference>
<evidence type="ECO:0000256" key="2">
    <source>
        <dbReference type="ARBA" id="ARBA00005775"/>
    </source>
</evidence>
<feature type="region of interest" description="Disordered" evidence="8">
    <location>
        <begin position="1363"/>
        <end position="1535"/>
    </location>
</feature>
<dbReference type="SMART" id="SM00543">
    <property type="entry name" value="MIF4G"/>
    <property type="match status" value="1"/>
</dbReference>
<keyword evidence="6" id="KW-0694">RNA-binding</keyword>
<feature type="region of interest" description="Disordered" evidence="8">
    <location>
        <begin position="1000"/>
        <end position="1060"/>
    </location>
</feature>